<feature type="domain" description="DUF7343" evidence="3">
    <location>
        <begin position="346"/>
        <end position="407"/>
    </location>
</feature>
<keyword evidence="6" id="KW-1185">Reference proteome</keyword>
<dbReference type="RefSeq" id="WP_379780481.1">
    <property type="nucleotide sequence ID" value="NZ_JBHSWW010000066.1"/>
</dbReference>
<feature type="compositionally biased region" description="Acidic residues" evidence="1">
    <location>
        <begin position="224"/>
        <end position="233"/>
    </location>
</feature>
<feature type="compositionally biased region" description="Acidic residues" evidence="1">
    <location>
        <begin position="327"/>
        <end position="342"/>
    </location>
</feature>
<dbReference type="Pfam" id="PF24036">
    <property type="entry name" value="DUF7345"/>
    <property type="match status" value="1"/>
</dbReference>
<keyword evidence="2" id="KW-1133">Transmembrane helix</keyword>
<reference evidence="5 6" key="1">
    <citation type="journal article" date="2019" name="Int. J. Syst. Evol. Microbiol.">
        <title>The Global Catalogue of Microorganisms (GCM) 10K type strain sequencing project: providing services to taxonomists for standard genome sequencing and annotation.</title>
        <authorList>
            <consortium name="The Broad Institute Genomics Platform"/>
            <consortium name="The Broad Institute Genome Sequencing Center for Infectious Disease"/>
            <person name="Wu L."/>
            <person name="Ma J."/>
        </authorList>
    </citation>
    <scope>NUCLEOTIDE SEQUENCE [LARGE SCALE GENOMIC DNA]</scope>
    <source>
        <strain evidence="5 6">CGMCC 1.3239</strain>
    </source>
</reference>
<feature type="transmembrane region" description="Helical" evidence="2">
    <location>
        <begin position="245"/>
        <end position="267"/>
    </location>
</feature>
<evidence type="ECO:0000313" key="5">
    <source>
        <dbReference type="EMBL" id="MFC6753133.1"/>
    </source>
</evidence>
<dbReference type="InterPro" id="IPR055769">
    <property type="entry name" value="DUF7345"/>
</dbReference>
<dbReference type="Pfam" id="PF24034">
    <property type="entry name" value="DUF7343"/>
    <property type="match status" value="1"/>
</dbReference>
<proteinExistence type="predicted"/>
<dbReference type="Proteomes" id="UP001596442">
    <property type="component" value="Unassembled WGS sequence"/>
</dbReference>
<keyword evidence="2" id="KW-0472">Membrane</keyword>
<evidence type="ECO:0000256" key="2">
    <source>
        <dbReference type="SAM" id="Phobius"/>
    </source>
</evidence>
<sequence length="423" mass="44440">MKRRTIVLVGVCLLVFSAGAAVSLGAASAPGGDPFEQMEIEAEDVLMAVEVDADGDAMWTVEYRTRLADSEEEAAFEELREDIESDPEPYTDRFRERMERTAETAEEATGREMAIADVSVQADRRELARSYGVVTYEFRWTGFAAVDGDRITAGDALDGLFLDDETSFIVSWPDSHALVDVSPPPSETRDGAVVWNGPLDFTADEPRVAIEPAGADGGVTDDGPAGDDVEDGDQPNGEQGTDESVSAVTVVAVVAALLLVLGGATYYRRMGGVADGTGEGDGSTSTGRSSSSGGDAVTATNDADTPGSDVSDGGPTDTGVDDHDGSGEADEVGDPDDADDAVDPALLSNEEQVLRLIEERGGRMKQAEVAEELDWTAAKTSQVVTGLRDEGTLDGFRLGRENVLSLPDEDPTGADGARGEETE</sequence>
<protein>
    <submittedName>
        <fullName evidence="5">Helix-turn-helix transcriptional regulator</fullName>
    </submittedName>
</protein>
<name>A0ABD5S9D6_9EURY</name>
<feature type="domain" description="DUF7345" evidence="4">
    <location>
        <begin position="49"/>
        <end position="175"/>
    </location>
</feature>
<feature type="region of interest" description="Disordered" evidence="1">
    <location>
        <begin position="211"/>
        <end position="244"/>
    </location>
</feature>
<accession>A0ABD5S9D6</accession>
<feature type="region of interest" description="Disordered" evidence="1">
    <location>
        <begin position="399"/>
        <end position="423"/>
    </location>
</feature>
<evidence type="ECO:0000259" key="3">
    <source>
        <dbReference type="Pfam" id="PF24034"/>
    </source>
</evidence>
<evidence type="ECO:0000256" key="1">
    <source>
        <dbReference type="SAM" id="MobiDB-lite"/>
    </source>
</evidence>
<dbReference type="EMBL" id="JBHSWW010000066">
    <property type="protein sequence ID" value="MFC6753133.1"/>
    <property type="molecule type" value="Genomic_DNA"/>
</dbReference>
<organism evidence="5 6">
    <name type="scientific">Halorubrum tibetense</name>
    <dbReference type="NCBI Taxonomy" id="175631"/>
    <lineage>
        <taxon>Archaea</taxon>
        <taxon>Methanobacteriati</taxon>
        <taxon>Methanobacteriota</taxon>
        <taxon>Stenosarchaea group</taxon>
        <taxon>Halobacteria</taxon>
        <taxon>Halobacteriales</taxon>
        <taxon>Haloferacaceae</taxon>
        <taxon>Halorubrum</taxon>
    </lineage>
</organism>
<evidence type="ECO:0000259" key="4">
    <source>
        <dbReference type="Pfam" id="PF24036"/>
    </source>
</evidence>
<gene>
    <name evidence="5" type="ORF">ACFQEU_06590</name>
</gene>
<dbReference type="InterPro" id="IPR055767">
    <property type="entry name" value="DUF7343"/>
</dbReference>
<dbReference type="AlphaFoldDB" id="A0ABD5S9D6"/>
<evidence type="ECO:0000313" key="6">
    <source>
        <dbReference type="Proteomes" id="UP001596442"/>
    </source>
</evidence>
<comment type="caution">
    <text evidence="5">The sequence shown here is derived from an EMBL/GenBank/DDBJ whole genome shotgun (WGS) entry which is preliminary data.</text>
</comment>
<feature type="compositionally biased region" description="Low complexity" evidence="1">
    <location>
        <begin position="282"/>
        <end position="295"/>
    </location>
</feature>
<keyword evidence="2" id="KW-0812">Transmembrane</keyword>
<feature type="region of interest" description="Disordered" evidence="1">
    <location>
        <begin position="274"/>
        <end position="346"/>
    </location>
</feature>